<accession>L1K3G6</accession>
<reference evidence="3" key="3">
    <citation type="submission" date="2016-03" db="UniProtKB">
        <authorList>
            <consortium name="EnsemblProtists"/>
        </authorList>
    </citation>
    <scope>IDENTIFICATION</scope>
</reference>
<dbReference type="AlphaFoldDB" id="L1K3G6"/>
<sequence>MKEQLGSRLLLLLLLLLGLAASSTSPLGNLNRDYVLRGGSANLDANESNNTVTQGLRVNLRNGKDARKQYELQESELTDIQNFNSADENEVLKARLALAQAEILRLKNKIHKLTYMDRLYFASGVLIDVPEEFLNGWTNYYSQPYSHGTMFTDLLGDELGTFILVGARFQNSSKLALAAMGRRSIVLDTDNDGSVVFENGVYWYLTEFSFGFSDSDFVELMDCDVAEPESPKRLSWFIDLGWGGYRAGSHLDLYSKTKWEKVLYYA</sequence>
<feature type="chain" id="PRO_5008772152" evidence="1">
    <location>
        <begin position="25"/>
        <end position="266"/>
    </location>
</feature>
<reference evidence="2 4" key="1">
    <citation type="journal article" date="2012" name="Nature">
        <title>Algal genomes reveal evolutionary mosaicism and the fate of nucleomorphs.</title>
        <authorList>
            <consortium name="DOE Joint Genome Institute"/>
            <person name="Curtis B.A."/>
            <person name="Tanifuji G."/>
            <person name="Burki F."/>
            <person name="Gruber A."/>
            <person name="Irimia M."/>
            <person name="Maruyama S."/>
            <person name="Arias M.C."/>
            <person name="Ball S.G."/>
            <person name="Gile G.H."/>
            <person name="Hirakawa Y."/>
            <person name="Hopkins J.F."/>
            <person name="Kuo A."/>
            <person name="Rensing S.A."/>
            <person name="Schmutz J."/>
            <person name="Symeonidi A."/>
            <person name="Elias M."/>
            <person name="Eveleigh R.J."/>
            <person name="Herman E.K."/>
            <person name="Klute M.J."/>
            <person name="Nakayama T."/>
            <person name="Obornik M."/>
            <person name="Reyes-Prieto A."/>
            <person name="Armbrust E.V."/>
            <person name="Aves S.J."/>
            <person name="Beiko R.G."/>
            <person name="Coutinho P."/>
            <person name="Dacks J.B."/>
            <person name="Durnford D.G."/>
            <person name="Fast N.M."/>
            <person name="Green B.R."/>
            <person name="Grisdale C.J."/>
            <person name="Hempel F."/>
            <person name="Henrissat B."/>
            <person name="Hoppner M.P."/>
            <person name="Ishida K."/>
            <person name="Kim E."/>
            <person name="Koreny L."/>
            <person name="Kroth P.G."/>
            <person name="Liu Y."/>
            <person name="Malik S.B."/>
            <person name="Maier U.G."/>
            <person name="McRose D."/>
            <person name="Mock T."/>
            <person name="Neilson J.A."/>
            <person name="Onodera N.T."/>
            <person name="Poole A.M."/>
            <person name="Pritham E.J."/>
            <person name="Richards T.A."/>
            <person name="Rocap G."/>
            <person name="Roy S.W."/>
            <person name="Sarai C."/>
            <person name="Schaack S."/>
            <person name="Shirato S."/>
            <person name="Slamovits C.H."/>
            <person name="Spencer D.F."/>
            <person name="Suzuki S."/>
            <person name="Worden A.Z."/>
            <person name="Zauner S."/>
            <person name="Barry K."/>
            <person name="Bell C."/>
            <person name="Bharti A.K."/>
            <person name="Crow J.A."/>
            <person name="Grimwood J."/>
            <person name="Kramer R."/>
            <person name="Lindquist E."/>
            <person name="Lucas S."/>
            <person name="Salamov A."/>
            <person name="McFadden G.I."/>
            <person name="Lane C.E."/>
            <person name="Keeling P.J."/>
            <person name="Gray M.W."/>
            <person name="Grigoriev I.V."/>
            <person name="Archibald J.M."/>
        </authorList>
    </citation>
    <scope>NUCLEOTIDE SEQUENCE</scope>
    <source>
        <strain evidence="2 4">CCMP2712</strain>
    </source>
</reference>
<dbReference type="EnsemblProtists" id="EKX54903">
    <property type="protein sequence ID" value="EKX54903"/>
    <property type="gene ID" value="GUITHDRAFT_149901"/>
</dbReference>
<keyword evidence="1" id="KW-0732">Signal</keyword>
<proteinExistence type="predicted"/>
<evidence type="ECO:0000313" key="3">
    <source>
        <dbReference type="EnsemblProtists" id="EKX54903"/>
    </source>
</evidence>
<dbReference type="KEGG" id="gtt:GUITHDRAFT_149901"/>
<organism evidence="2">
    <name type="scientific">Guillardia theta (strain CCMP2712)</name>
    <name type="common">Cryptophyte</name>
    <dbReference type="NCBI Taxonomy" id="905079"/>
    <lineage>
        <taxon>Eukaryota</taxon>
        <taxon>Cryptophyceae</taxon>
        <taxon>Pyrenomonadales</taxon>
        <taxon>Geminigeraceae</taxon>
        <taxon>Guillardia</taxon>
    </lineage>
</organism>
<protein>
    <submittedName>
        <fullName evidence="2 3">Uncharacterized protein</fullName>
    </submittedName>
</protein>
<gene>
    <name evidence="2" type="ORF">GUITHDRAFT_149901</name>
</gene>
<reference evidence="4" key="2">
    <citation type="submission" date="2012-11" db="EMBL/GenBank/DDBJ databases">
        <authorList>
            <person name="Kuo A."/>
            <person name="Curtis B.A."/>
            <person name="Tanifuji G."/>
            <person name="Burki F."/>
            <person name="Gruber A."/>
            <person name="Irimia M."/>
            <person name="Maruyama S."/>
            <person name="Arias M.C."/>
            <person name="Ball S.G."/>
            <person name="Gile G.H."/>
            <person name="Hirakawa Y."/>
            <person name="Hopkins J.F."/>
            <person name="Rensing S.A."/>
            <person name="Schmutz J."/>
            <person name="Symeonidi A."/>
            <person name="Elias M."/>
            <person name="Eveleigh R.J."/>
            <person name="Herman E.K."/>
            <person name="Klute M.J."/>
            <person name="Nakayama T."/>
            <person name="Obornik M."/>
            <person name="Reyes-Prieto A."/>
            <person name="Armbrust E.V."/>
            <person name="Aves S.J."/>
            <person name="Beiko R.G."/>
            <person name="Coutinho P."/>
            <person name="Dacks J.B."/>
            <person name="Durnford D.G."/>
            <person name="Fast N.M."/>
            <person name="Green B.R."/>
            <person name="Grisdale C."/>
            <person name="Hempe F."/>
            <person name="Henrissat B."/>
            <person name="Hoppner M.P."/>
            <person name="Ishida K.-I."/>
            <person name="Kim E."/>
            <person name="Koreny L."/>
            <person name="Kroth P.G."/>
            <person name="Liu Y."/>
            <person name="Malik S.-B."/>
            <person name="Maier U.G."/>
            <person name="McRose D."/>
            <person name="Mock T."/>
            <person name="Neilson J.A."/>
            <person name="Onodera N.T."/>
            <person name="Poole A.M."/>
            <person name="Pritham E.J."/>
            <person name="Richards T.A."/>
            <person name="Rocap G."/>
            <person name="Roy S.W."/>
            <person name="Sarai C."/>
            <person name="Schaack S."/>
            <person name="Shirato S."/>
            <person name="Slamovits C.H."/>
            <person name="Spencer D.F."/>
            <person name="Suzuki S."/>
            <person name="Worden A.Z."/>
            <person name="Zauner S."/>
            <person name="Barry K."/>
            <person name="Bell C."/>
            <person name="Bharti A.K."/>
            <person name="Crow J.A."/>
            <person name="Grimwood J."/>
            <person name="Kramer R."/>
            <person name="Lindquist E."/>
            <person name="Lucas S."/>
            <person name="Salamov A."/>
            <person name="McFadden G.I."/>
            <person name="Lane C.E."/>
            <person name="Keeling P.J."/>
            <person name="Gray M.W."/>
            <person name="Grigoriev I.V."/>
            <person name="Archibald J.M."/>
        </authorList>
    </citation>
    <scope>NUCLEOTIDE SEQUENCE</scope>
    <source>
        <strain evidence="4">CCMP2712</strain>
    </source>
</reference>
<dbReference type="OrthoDB" id="9991589at2759"/>
<dbReference type="HOGENOM" id="CLU_1047473_0_0_1"/>
<evidence type="ECO:0000256" key="1">
    <source>
        <dbReference type="SAM" id="SignalP"/>
    </source>
</evidence>
<name>L1K3G6_GUITC</name>
<dbReference type="RefSeq" id="XP_005841883.1">
    <property type="nucleotide sequence ID" value="XM_005841826.1"/>
</dbReference>
<evidence type="ECO:0000313" key="2">
    <source>
        <dbReference type="EMBL" id="EKX54903.1"/>
    </source>
</evidence>
<keyword evidence="4" id="KW-1185">Reference proteome</keyword>
<dbReference type="GeneID" id="17311405"/>
<dbReference type="PaxDb" id="55529-EKX54903"/>
<dbReference type="EMBL" id="JH992966">
    <property type="protein sequence ID" value="EKX54903.1"/>
    <property type="molecule type" value="Genomic_DNA"/>
</dbReference>
<dbReference type="Proteomes" id="UP000011087">
    <property type="component" value="Unassembled WGS sequence"/>
</dbReference>
<evidence type="ECO:0000313" key="4">
    <source>
        <dbReference type="Proteomes" id="UP000011087"/>
    </source>
</evidence>
<feature type="signal peptide" evidence="1">
    <location>
        <begin position="1"/>
        <end position="24"/>
    </location>
</feature>